<accession>A0ABX0QJ58</accession>
<feature type="compositionally biased region" description="Low complexity" evidence="1">
    <location>
        <begin position="84"/>
        <end position="97"/>
    </location>
</feature>
<dbReference type="EMBL" id="WAEL01000004">
    <property type="protein sequence ID" value="NID10967.1"/>
    <property type="molecule type" value="Genomic_DNA"/>
</dbReference>
<comment type="caution">
    <text evidence="2">The sequence shown here is derived from an EMBL/GenBank/DDBJ whole genome shotgun (WGS) entry which is preliminary data.</text>
</comment>
<protein>
    <submittedName>
        <fullName evidence="2">Uncharacterized protein</fullName>
    </submittedName>
</protein>
<feature type="compositionally biased region" description="Pro residues" evidence="1">
    <location>
        <begin position="102"/>
        <end position="120"/>
    </location>
</feature>
<organism evidence="2 3">
    <name type="scientific">Fibrivirga algicola</name>
    <dbReference type="NCBI Taxonomy" id="2950420"/>
    <lineage>
        <taxon>Bacteria</taxon>
        <taxon>Pseudomonadati</taxon>
        <taxon>Bacteroidota</taxon>
        <taxon>Cytophagia</taxon>
        <taxon>Cytophagales</taxon>
        <taxon>Spirosomataceae</taxon>
        <taxon>Fibrivirga</taxon>
    </lineage>
</organism>
<feature type="region of interest" description="Disordered" evidence="1">
    <location>
        <begin position="84"/>
        <end position="120"/>
    </location>
</feature>
<evidence type="ECO:0000313" key="2">
    <source>
        <dbReference type="EMBL" id="NID10967.1"/>
    </source>
</evidence>
<keyword evidence="3" id="KW-1185">Reference proteome</keyword>
<dbReference type="Proteomes" id="UP000606008">
    <property type="component" value="Unassembled WGS sequence"/>
</dbReference>
<evidence type="ECO:0000313" key="3">
    <source>
        <dbReference type="Proteomes" id="UP000606008"/>
    </source>
</evidence>
<reference evidence="2" key="1">
    <citation type="submission" date="2024-05" db="EMBL/GenBank/DDBJ databases">
        <authorList>
            <person name="Jung D.-H."/>
        </authorList>
    </citation>
    <scope>NUCLEOTIDE SEQUENCE</scope>
    <source>
        <strain evidence="2">JA-25</strain>
    </source>
</reference>
<proteinExistence type="predicted"/>
<name>A0ABX0QJ58_9BACT</name>
<dbReference type="RefSeq" id="WP_166692120.1">
    <property type="nucleotide sequence ID" value="NZ_WAEL01000004.1"/>
</dbReference>
<gene>
    <name evidence="2" type="ORF">F7231_12375</name>
</gene>
<evidence type="ECO:0000256" key="1">
    <source>
        <dbReference type="SAM" id="MobiDB-lite"/>
    </source>
</evidence>
<sequence length="246" mass="26935">MSHKAFYQTFFQTEQLFRRADDVMTFPARAGLTPDLDTIEQLVANGILPESANDVPASAPTVLIVDPVIPAPAAEVSQPALDEALAPAASPEPAQALVDVPAPGPEPSVKPAATPPLPTPLRPATPLISQKVLILVDEDLLPSDLLFLEKILKAVHLDIDGVDLLNVHGTKTINFAELLAGKYIHHFFTFGVPFSRLNLDIMMDRYHPVRFEGITFLMADPLPAIEADVALKKKLWESLKKVFLWR</sequence>